<keyword evidence="2" id="KW-0813">Transport</keyword>
<dbReference type="PANTHER" id="PTHR30069:SF29">
    <property type="entry name" value="HEMOGLOBIN AND HEMOGLOBIN-HAPTOGLOBIN-BINDING PROTEIN 1-RELATED"/>
    <property type="match status" value="1"/>
</dbReference>
<keyword evidence="2" id="KW-0472">Membrane</keyword>
<reference evidence="5 6" key="1">
    <citation type="submission" date="2017-04" db="EMBL/GenBank/DDBJ databases">
        <title>Accumulation and expression of multiple antibiotic resistance genes in Arcobacter cryaerophilus that thrives in sewage.</title>
        <authorList>
            <person name="Millar J.A."/>
            <person name="Raghavan R."/>
        </authorList>
    </citation>
    <scope>NUCLEOTIDE SEQUENCE [LARGE SCALE GENOMIC DNA]</scope>
    <source>
        <strain evidence="5 6">AZT-1</strain>
    </source>
</reference>
<dbReference type="SUPFAM" id="SSF56935">
    <property type="entry name" value="Porins"/>
    <property type="match status" value="1"/>
</dbReference>
<feature type="chain" id="PRO_5011986187" evidence="3">
    <location>
        <begin position="22"/>
        <end position="125"/>
    </location>
</feature>
<dbReference type="Pfam" id="PF07715">
    <property type="entry name" value="Plug"/>
    <property type="match status" value="1"/>
</dbReference>
<keyword evidence="1 3" id="KW-0732">Signal</keyword>
<feature type="non-terminal residue" evidence="5">
    <location>
        <position position="125"/>
    </location>
</feature>
<keyword evidence="2" id="KW-0812">Transmembrane</keyword>
<keyword evidence="2" id="KW-0998">Cell outer membrane</keyword>
<comment type="subcellular location">
    <subcellularLocation>
        <location evidence="2">Cell outer membrane</location>
        <topology evidence="2">Multi-pass membrane protein</topology>
    </subcellularLocation>
</comment>
<dbReference type="InterPro" id="IPR012910">
    <property type="entry name" value="Plug_dom"/>
</dbReference>
<keyword evidence="5" id="KW-0675">Receptor</keyword>
<evidence type="ECO:0000256" key="1">
    <source>
        <dbReference type="ARBA" id="ARBA00022729"/>
    </source>
</evidence>
<dbReference type="GO" id="GO:0015344">
    <property type="term" value="F:siderophore uptake transmembrane transporter activity"/>
    <property type="evidence" value="ECO:0007669"/>
    <property type="project" value="TreeGrafter"/>
</dbReference>
<comment type="caution">
    <text evidence="5">The sequence shown here is derived from an EMBL/GenBank/DDBJ whole genome shotgun (WGS) entry which is preliminary data.</text>
</comment>
<gene>
    <name evidence="5" type="ORF">AS859_08360</name>
</gene>
<feature type="signal peptide" evidence="3">
    <location>
        <begin position="1"/>
        <end position="21"/>
    </location>
</feature>
<dbReference type="PROSITE" id="PS52016">
    <property type="entry name" value="TONB_DEPENDENT_REC_3"/>
    <property type="match status" value="1"/>
</dbReference>
<dbReference type="GO" id="GO:0009279">
    <property type="term" value="C:cell outer membrane"/>
    <property type="evidence" value="ECO:0007669"/>
    <property type="project" value="UniProtKB-SubCell"/>
</dbReference>
<dbReference type="Gene3D" id="2.170.130.10">
    <property type="entry name" value="TonB-dependent receptor, plug domain"/>
    <property type="match status" value="1"/>
</dbReference>
<dbReference type="PANTHER" id="PTHR30069">
    <property type="entry name" value="TONB-DEPENDENT OUTER MEMBRANE RECEPTOR"/>
    <property type="match status" value="1"/>
</dbReference>
<dbReference type="GO" id="GO:0044718">
    <property type="term" value="P:siderophore transmembrane transport"/>
    <property type="evidence" value="ECO:0007669"/>
    <property type="project" value="TreeGrafter"/>
</dbReference>
<evidence type="ECO:0000256" key="3">
    <source>
        <dbReference type="SAM" id="SignalP"/>
    </source>
</evidence>
<dbReference type="Proteomes" id="UP000192599">
    <property type="component" value="Unassembled WGS sequence"/>
</dbReference>
<accession>A0A1V9VAZ5</accession>
<feature type="domain" description="TonB-dependent receptor plug" evidence="4">
    <location>
        <begin position="43"/>
        <end position="124"/>
    </location>
</feature>
<dbReference type="EMBL" id="LNTC01000131">
    <property type="protein sequence ID" value="OQR40988.1"/>
    <property type="molecule type" value="Genomic_DNA"/>
</dbReference>
<sequence length="125" mass="13189">MKKIILLSTTTAFILSTNAMSNSTLDGVYVTTATKTEKSIDGVSASVVVITKEDIEKISATTLKDVLDKVPSINSQFGRFPHASALSKGAISIRGVGANGTLILLDGKRLSGETESPYEMSRIPA</sequence>
<dbReference type="InterPro" id="IPR039426">
    <property type="entry name" value="TonB-dep_rcpt-like"/>
</dbReference>
<proteinExistence type="inferred from homology"/>
<evidence type="ECO:0000313" key="6">
    <source>
        <dbReference type="Proteomes" id="UP000192599"/>
    </source>
</evidence>
<protein>
    <submittedName>
        <fullName evidence="5">TonB-dependent receptor</fullName>
    </submittedName>
</protein>
<evidence type="ECO:0000256" key="2">
    <source>
        <dbReference type="PROSITE-ProRule" id="PRU01360"/>
    </source>
</evidence>
<dbReference type="AlphaFoldDB" id="A0A1V9VAZ5"/>
<evidence type="ECO:0000259" key="4">
    <source>
        <dbReference type="Pfam" id="PF07715"/>
    </source>
</evidence>
<organism evidence="5 6">
    <name type="scientific">Aliarcobacter cryaerophilus</name>
    <dbReference type="NCBI Taxonomy" id="28198"/>
    <lineage>
        <taxon>Bacteria</taxon>
        <taxon>Pseudomonadati</taxon>
        <taxon>Campylobacterota</taxon>
        <taxon>Epsilonproteobacteria</taxon>
        <taxon>Campylobacterales</taxon>
        <taxon>Arcobacteraceae</taxon>
        <taxon>Aliarcobacter</taxon>
    </lineage>
</organism>
<keyword evidence="2" id="KW-1134">Transmembrane beta strand</keyword>
<evidence type="ECO:0000313" key="5">
    <source>
        <dbReference type="EMBL" id="OQR40988.1"/>
    </source>
</evidence>
<dbReference type="InterPro" id="IPR037066">
    <property type="entry name" value="Plug_dom_sf"/>
</dbReference>
<name>A0A1V9VAZ5_9BACT</name>
<comment type="similarity">
    <text evidence="2">Belongs to the TonB-dependent receptor family.</text>
</comment>